<sequence length="155" mass="17147">MVARDDEVSEVEELGLGHEFATCTEEVQWTILPMIPRDDLYKGEPMGPCWIWAVYVVGALRVRVRVSGVRQGMAASSRITSHHRHLDRVEAPAVDVVSHTGVSSDTCDTAPIKLPYGDGYCPGEEYLDECAERHAQSGFAAWFVTEAAMIAPQRE</sequence>
<evidence type="ECO:0000313" key="1">
    <source>
        <dbReference type="EMBL" id="KIM60908.1"/>
    </source>
</evidence>
<dbReference type="Proteomes" id="UP000053989">
    <property type="component" value="Unassembled WGS sequence"/>
</dbReference>
<keyword evidence="2" id="KW-1185">Reference proteome</keyword>
<dbReference type="AlphaFoldDB" id="A0A0C2ZGW9"/>
<protein>
    <submittedName>
        <fullName evidence="1">Uncharacterized protein</fullName>
    </submittedName>
</protein>
<reference evidence="2" key="2">
    <citation type="submission" date="2015-01" db="EMBL/GenBank/DDBJ databases">
        <title>Evolutionary Origins and Diversification of the Mycorrhizal Mutualists.</title>
        <authorList>
            <consortium name="DOE Joint Genome Institute"/>
            <consortium name="Mycorrhizal Genomics Consortium"/>
            <person name="Kohler A."/>
            <person name="Kuo A."/>
            <person name="Nagy L.G."/>
            <person name="Floudas D."/>
            <person name="Copeland A."/>
            <person name="Barry K.W."/>
            <person name="Cichocki N."/>
            <person name="Veneault-Fourrey C."/>
            <person name="LaButti K."/>
            <person name="Lindquist E.A."/>
            <person name="Lipzen A."/>
            <person name="Lundell T."/>
            <person name="Morin E."/>
            <person name="Murat C."/>
            <person name="Riley R."/>
            <person name="Ohm R."/>
            <person name="Sun H."/>
            <person name="Tunlid A."/>
            <person name="Henrissat B."/>
            <person name="Grigoriev I.V."/>
            <person name="Hibbett D.S."/>
            <person name="Martin F."/>
        </authorList>
    </citation>
    <scope>NUCLEOTIDE SEQUENCE [LARGE SCALE GENOMIC DNA]</scope>
    <source>
        <strain evidence="2">Foug A</strain>
    </source>
</reference>
<name>A0A0C2ZGW9_9AGAM</name>
<dbReference type="InParanoid" id="A0A0C2ZGW9"/>
<organism evidence="1 2">
    <name type="scientific">Scleroderma citrinum Foug A</name>
    <dbReference type="NCBI Taxonomy" id="1036808"/>
    <lineage>
        <taxon>Eukaryota</taxon>
        <taxon>Fungi</taxon>
        <taxon>Dikarya</taxon>
        <taxon>Basidiomycota</taxon>
        <taxon>Agaricomycotina</taxon>
        <taxon>Agaricomycetes</taxon>
        <taxon>Agaricomycetidae</taxon>
        <taxon>Boletales</taxon>
        <taxon>Sclerodermatineae</taxon>
        <taxon>Sclerodermataceae</taxon>
        <taxon>Scleroderma</taxon>
    </lineage>
</organism>
<accession>A0A0C2ZGW9</accession>
<dbReference type="HOGENOM" id="CLU_1696540_0_0_1"/>
<dbReference type="EMBL" id="KN822057">
    <property type="protein sequence ID" value="KIM60908.1"/>
    <property type="molecule type" value="Genomic_DNA"/>
</dbReference>
<reference evidence="1 2" key="1">
    <citation type="submission" date="2014-04" db="EMBL/GenBank/DDBJ databases">
        <authorList>
            <consortium name="DOE Joint Genome Institute"/>
            <person name="Kuo A."/>
            <person name="Kohler A."/>
            <person name="Nagy L.G."/>
            <person name="Floudas D."/>
            <person name="Copeland A."/>
            <person name="Barry K.W."/>
            <person name="Cichocki N."/>
            <person name="Veneault-Fourrey C."/>
            <person name="LaButti K."/>
            <person name="Lindquist E.A."/>
            <person name="Lipzen A."/>
            <person name="Lundell T."/>
            <person name="Morin E."/>
            <person name="Murat C."/>
            <person name="Sun H."/>
            <person name="Tunlid A."/>
            <person name="Henrissat B."/>
            <person name="Grigoriev I.V."/>
            <person name="Hibbett D.S."/>
            <person name="Martin F."/>
            <person name="Nordberg H.P."/>
            <person name="Cantor M.N."/>
            <person name="Hua S.X."/>
        </authorList>
    </citation>
    <scope>NUCLEOTIDE SEQUENCE [LARGE SCALE GENOMIC DNA]</scope>
    <source>
        <strain evidence="1 2">Foug A</strain>
    </source>
</reference>
<gene>
    <name evidence="1" type="ORF">SCLCIDRAFT_26252</name>
</gene>
<evidence type="ECO:0000313" key="2">
    <source>
        <dbReference type="Proteomes" id="UP000053989"/>
    </source>
</evidence>
<proteinExistence type="predicted"/>